<evidence type="ECO:0000313" key="7">
    <source>
        <dbReference type="EMBL" id="KAK3901729.1"/>
    </source>
</evidence>
<evidence type="ECO:0000256" key="3">
    <source>
        <dbReference type="ARBA" id="ARBA00022833"/>
    </source>
</evidence>
<feature type="region of interest" description="Disordered" evidence="5">
    <location>
        <begin position="53"/>
        <end position="90"/>
    </location>
</feature>
<dbReference type="InterPro" id="IPR017455">
    <property type="entry name" value="Znf_FYVE-rel"/>
</dbReference>
<feature type="region of interest" description="Disordered" evidence="5">
    <location>
        <begin position="102"/>
        <end position="132"/>
    </location>
</feature>
<dbReference type="SMART" id="SM00064">
    <property type="entry name" value="FYVE"/>
    <property type="match status" value="1"/>
</dbReference>
<proteinExistence type="predicted"/>
<dbReference type="InterPro" id="IPR013083">
    <property type="entry name" value="Znf_RING/FYVE/PHD"/>
</dbReference>
<dbReference type="CDD" id="cd15760">
    <property type="entry name" value="FYVE_scVPS27p_like"/>
    <property type="match status" value="1"/>
</dbReference>
<evidence type="ECO:0000256" key="5">
    <source>
        <dbReference type="SAM" id="MobiDB-lite"/>
    </source>
</evidence>
<dbReference type="Gene3D" id="3.30.40.10">
    <property type="entry name" value="Zinc/RING finger domain, C3HC4 (zinc finger)"/>
    <property type="match status" value="1"/>
</dbReference>
<keyword evidence="2 4" id="KW-0863">Zinc-finger</keyword>
<keyword evidence="3" id="KW-0862">Zinc</keyword>
<accession>A0AAN6RT15</accession>
<name>A0AAN6RT15_9PEZI</name>
<dbReference type="AlphaFoldDB" id="A0AAN6RT15"/>
<dbReference type="PROSITE" id="PS50178">
    <property type="entry name" value="ZF_FYVE"/>
    <property type="match status" value="1"/>
</dbReference>
<dbReference type="InterPro" id="IPR011011">
    <property type="entry name" value="Znf_FYVE_PHD"/>
</dbReference>
<dbReference type="Proteomes" id="UP001303889">
    <property type="component" value="Unassembled WGS sequence"/>
</dbReference>
<protein>
    <recommendedName>
        <fullName evidence="6">FYVE-type domain-containing protein</fullName>
    </recommendedName>
</protein>
<evidence type="ECO:0000259" key="6">
    <source>
        <dbReference type="PROSITE" id="PS50178"/>
    </source>
</evidence>
<dbReference type="SUPFAM" id="SSF57903">
    <property type="entry name" value="FYVE/PHD zinc finger"/>
    <property type="match status" value="1"/>
</dbReference>
<evidence type="ECO:0000256" key="4">
    <source>
        <dbReference type="PROSITE-ProRule" id="PRU00091"/>
    </source>
</evidence>
<feature type="region of interest" description="Disordered" evidence="5">
    <location>
        <begin position="254"/>
        <end position="307"/>
    </location>
</feature>
<gene>
    <name evidence="7" type="ORF">C8A05DRAFT_44688</name>
</gene>
<dbReference type="PANTHER" id="PTHR23164">
    <property type="entry name" value="EARLY ENDOSOME ANTIGEN 1"/>
    <property type="match status" value="1"/>
</dbReference>
<reference evidence="7" key="1">
    <citation type="journal article" date="2023" name="Mol. Phylogenet. Evol.">
        <title>Genome-scale phylogeny and comparative genomics of the fungal order Sordariales.</title>
        <authorList>
            <person name="Hensen N."/>
            <person name="Bonometti L."/>
            <person name="Westerberg I."/>
            <person name="Brannstrom I.O."/>
            <person name="Guillou S."/>
            <person name="Cros-Aarteil S."/>
            <person name="Calhoun S."/>
            <person name="Haridas S."/>
            <person name="Kuo A."/>
            <person name="Mondo S."/>
            <person name="Pangilinan J."/>
            <person name="Riley R."/>
            <person name="LaButti K."/>
            <person name="Andreopoulos B."/>
            <person name="Lipzen A."/>
            <person name="Chen C."/>
            <person name="Yan M."/>
            <person name="Daum C."/>
            <person name="Ng V."/>
            <person name="Clum A."/>
            <person name="Steindorff A."/>
            <person name="Ohm R.A."/>
            <person name="Martin F."/>
            <person name="Silar P."/>
            <person name="Natvig D.O."/>
            <person name="Lalanne C."/>
            <person name="Gautier V."/>
            <person name="Ament-Velasquez S.L."/>
            <person name="Kruys A."/>
            <person name="Hutchinson M.I."/>
            <person name="Powell A.J."/>
            <person name="Barry K."/>
            <person name="Miller A.N."/>
            <person name="Grigoriev I.V."/>
            <person name="Debuchy R."/>
            <person name="Gladieux P."/>
            <person name="Hiltunen Thoren M."/>
            <person name="Johannesson H."/>
        </authorList>
    </citation>
    <scope>NUCLEOTIDE SEQUENCE</scope>
    <source>
        <strain evidence="7">CBS 103.79</strain>
    </source>
</reference>
<feature type="compositionally biased region" description="Polar residues" evidence="5">
    <location>
        <begin position="62"/>
        <end position="90"/>
    </location>
</feature>
<evidence type="ECO:0000313" key="8">
    <source>
        <dbReference type="Proteomes" id="UP001303889"/>
    </source>
</evidence>
<dbReference type="Pfam" id="PF01363">
    <property type="entry name" value="FYVE"/>
    <property type="match status" value="1"/>
</dbReference>
<evidence type="ECO:0000256" key="1">
    <source>
        <dbReference type="ARBA" id="ARBA00022723"/>
    </source>
</evidence>
<dbReference type="InterPro" id="IPR000306">
    <property type="entry name" value="Znf_FYVE"/>
</dbReference>
<organism evidence="7 8">
    <name type="scientific">Staphylotrichum tortipilum</name>
    <dbReference type="NCBI Taxonomy" id="2831512"/>
    <lineage>
        <taxon>Eukaryota</taxon>
        <taxon>Fungi</taxon>
        <taxon>Dikarya</taxon>
        <taxon>Ascomycota</taxon>
        <taxon>Pezizomycotina</taxon>
        <taxon>Sordariomycetes</taxon>
        <taxon>Sordariomycetidae</taxon>
        <taxon>Sordariales</taxon>
        <taxon>Chaetomiaceae</taxon>
        <taxon>Staphylotrichum</taxon>
    </lineage>
</organism>
<dbReference type="PANTHER" id="PTHR23164:SF30">
    <property type="entry name" value="EARLY ENDOSOME ANTIGEN 1"/>
    <property type="match status" value="1"/>
</dbReference>
<feature type="compositionally biased region" description="Low complexity" evidence="5">
    <location>
        <begin position="278"/>
        <end position="292"/>
    </location>
</feature>
<feature type="compositionally biased region" description="Gly residues" evidence="5">
    <location>
        <begin position="261"/>
        <end position="270"/>
    </location>
</feature>
<dbReference type="GO" id="GO:0008270">
    <property type="term" value="F:zinc ion binding"/>
    <property type="evidence" value="ECO:0007669"/>
    <property type="project" value="UniProtKB-KW"/>
</dbReference>
<comment type="caution">
    <text evidence="7">The sequence shown here is derived from an EMBL/GenBank/DDBJ whole genome shotgun (WGS) entry which is preliminary data.</text>
</comment>
<keyword evidence="8" id="KW-1185">Reference proteome</keyword>
<sequence length="319" mass="35456">MATDFIMPRLPAEQQHQHPHQHQHQQPNLYFTPTQHQRQQYRAHQQASFHPSLIPTAYPAPTQFSTPVSPLGTPGSTSPTQPKNYITHQNRPLYVPAVLRPTQFPSKEPPARPAKLDDDEDDEDEALRPNSSFMSLGGLSAFGRLSRRSTGDSAKCVNGNWNLDHFPKPTGIPSRKHWKPDQESAMCDHATCKRYFSYFTRRHHCRKCGNIFCDQHSALEIPLDQDANFNPRGVPSRACGHCYAQFKEWRSLATSKPGSRDGSGPGGGPGACPLQLHSPATPLAASPTANPLGHGHGPMPLHPSEVAHSVPRDWNWSTF</sequence>
<evidence type="ECO:0000256" key="2">
    <source>
        <dbReference type="ARBA" id="ARBA00022771"/>
    </source>
</evidence>
<feature type="domain" description="FYVE-type" evidence="6">
    <location>
        <begin position="192"/>
        <end position="247"/>
    </location>
</feature>
<keyword evidence="1" id="KW-0479">Metal-binding</keyword>
<reference evidence="7" key="2">
    <citation type="submission" date="2023-05" db="EMBL/GenBank/DDBJ databases">
        <authorList>
            <consortium name="Lawrence Berkeley National Laboratory"/>
            <person name="Steindorff A."/>
            <person name="Hensen N."/>
            <person name="Bonometti L."/>
            <person name="Westerberg I."/>
            <person name="Brannstrom I.O."/>
            <person name="Guillou S."/>
            <person name="Cros-Aarteil S."/>
            <person name="Calhoun S."/>
            <person name="Haridas S."/>
            <person name="Kuo A."/>
            <person name="Mondo S."/>
            <person name="Pangilinan J."/>
            <person name="Riley R."/>
            <person name="Labutti K."/>
            <person name="Andreopoulos B."/>
            <person name="Lipzen A."/>
            <person name="Chen C."/>
            <person name="Yanf M."/>
            <person name="Daum C."/>
            <person name="Ng V."/>
            <person name="Clum A."/>
            <person name="Ohm R."/>
            <person name="Martin F."/>
            <person name="Silar P."/>
            <person name="Natvig D."/>
            <person name="Lalanne C."/>
            <person name="Gautier V."/>
            <person name="Ament-Velasquez S.L."/>
            <person name="Kruys A."/>
            <person name="Hutchinson M.I."/>
            <person name="Powell A.J."/>
            <person name="Barry K."/>
            <person name="Miller A.N."/>
            <person name="Grigoriev I.V."/>
            <person name="Debuchy R."/>
            <person name="Gladieux P."/>
            <person name="Thoren M.H."/>
            <person name="Johannesson H."/>
        </authorList>
    </citation>
    <scope>NUCLEOTIDE SEQUENCE</scope>
    <source>
        <strain evidence="7">CBS 103.79</strain>
    </source>
</reference>
<dbReference type="EMBL" id="MU855559">
    <property type="protein sequence ID" value="KAK3901729.1"/>
    <property type="molecule type" value="Genomic_DNA"/>
</dbReference>